<dbReference type="Gene3D" id="3.90.70.50">
    <property type="entry name" value="Peptidase C10, streptopain"/>
    <property type="match status" value="1"/>
</dbReference>
<feature type="chain" id="PRO_5039205626" evidence="7">
    <location>
        <begin position="19"/>
        <end position="666"/>
    </location>
</feature>
<evidence type="ECO:0000256" key="6">
    <source>
        <dbReference type="PIRSR" id="PIRSR600200-1"/>
    </source>
</evidence>
<dbReference type="EMBL" id="JADIMK010000014">
    <property type="protein sequence ID" value="MBO8455154.1"/>
    <property type="molecule type" value="Genomic_DNA"/>
</dbReference>
<feature type="active site" description="Nucleophile" evidence="6">
    <location>
        <position position="190"/>
    </location>
</feature>
<keyword evidence="3 7" id="KW-0732">Signal</keyword>
<evidence type="ECO:0000256" key="4">
    <source>
        <dbReference type="ARBA" id="ARBA00022801"/>
    </source>
</evidence>
<dbReference type="AlphaFoldDB" id="A0A9D9HJU2"/>
<dbReference type="SUPFAM" id="SSF54001">
    <property type="entry name" value="Cysteine proteinases"/>
    <property type="match status" value="1"/>
</dbReference>
<evidence type="ECO:0000256" key="1">
    <source>
        <dbReference type="ARBA" id="ARBA00009693"/>
    </source>
</evidence>
<evidence type="ECO:0000256" key="7">
    <source>
        <dbReference type="SAM" id="SignalP"/>
    </source>
</evidence>
<feature type="domain" description="Spi protease inhibitor" evidence="8">
    <location>
        <begin position="20"/>
        <end position="132"/>
    </location>
</feature>
<keyword evidence="2" id="KW-0645">Protease</keyword>
<dbReference type="PRINTS" id="PR00797">
    <property type="entry name" value="STREPTOPAIN"/>
</dbReference>
<feature type="signal peptide" evidence="7">
    <location>
        <begin position="1"/>
        <end position="18"/>
    </location>
</feature>
<feature type="active site" description="Proton acceptor" evidence="6">
    <location>
        <position position="338"/>
    </location>
</feature>
<evidence type="ECO:0000256" key="3">
    <source>
        <dbReference type="ARBA" id="ARBA00022729"/>
    </source>
</evidence>
<reference evidence="9" key="1">
    <citation type="submission" date="2020-10" db="EMBL/GenBank/DDBJ databases">
        <authorList>
            <person name="Gilroy R."/>
        </authorList>
    </citation>
    <scope>NUCLEOTIDE SEQUENCE</scope>
    <source>
        <strain evidence="9">B1-3475</strain>
    </source>
</reference>
<evidence type="ECO:0000259" key="8">
    <source>
        <dbReference type="Pfam" id="PF13734"/>
    </source>
</evidence>
<comment type="similarity">
    <text evidence="1">Belongs to the peptidase C10 family.</text>
</comment>
<proteinExistence type="inferred from homology"/>
<comment type="caution">
    <text evidence="9">The sequence shown here is derived from an EMBL/GenBank/DDBJ whole genome shotgun (WGS) entry which is preliminary data.</text>
</comment>
<sequence length="666" mass="72225">MRYFFLSLLMLFPMLLSAGNVSEKRAAEIADAFWNASVPHTRASSADLKMVLHSEMSGLLAGGYAPASASLSSYSGAPAYYVYDNASGPGFVIVAGDDSVEPILGYSFENDFPQGPSMPANLLGWLGHIRAQILASRAAGVTASADVAQKWAETRSGNIVVQLETADWNQEEPYNLLCPYVNNSPVYTGCSATALAILMRYHSWPVRGTGTLPSYSTTTYGQTINSIALGHTYDWSNMLLDYSGYSNSTQRNAVATLMRDCAVMLQSDFCPVGSAGTGAYTNTIPQLLSTYMGYDKSARNLYRDDFGTSQWLSMIKAELDAERPVYYTGYDYDGGSGHAFILDGYTSDDYFGLNWGWGGYFNGYFLLDALDPTGTGAGGGTGSFNDGQSAIIGLQSNFGGDYVDDIGFTPYMDNYNELYNGLGVDRTVEQNKPFNLKFGLLYNRGSFDFVGTICLAVVDHDGNIIETLYDGMRPSDSEPLRPGYGYAAEISVTVSQVIRDGYRIRALFKSNRTPEWTVVTGNDEAGCVWDLLIADEYVEPVEPKRPIEEETALTYSKSDKILHLTVPEDVSVSLFGPSGEDLSSSCTTEGQEVKINTMLLPAGRCRLVLQRDDETKELTFTVTASDSRSSEALSLPASGILSDGLSSGTGQLILVPFKPAEGSLIQ</sequence>
<dbReference type="InterPro" id="IPR038765">
    <property type="entry name" value="Papain-like_cys_pep_sf"/>
</dbReference>
<organism evidence="9 10">
    <name type="scientific">Candidatus Cryptobacteroides intestinigallinarum</name>
    <dbReference type="NCBI Taxonomy" id="2840767"/>
    <lineage>
        <taxon>Bacteria</taxon>
        <taxon>Pseudomonadati</taxon>
        <taxon>Bacteroidota</taxon>
        <taxon>Bacteroidia</taxon>
        <taxon>Bacteroidales</taxon>
        <taxon>Candidatus Cryptobacteroides</taxon>
    </lineage>
</organism>
<dbReference type="GO" id="GO:0008234">
    <property type="term" value="F:cysteine-type peptidase activity"/>
    <property type="evidence" value="ECO:0007669"/>
    <property type="project" value="UniProtKB-KW"/>
</dbReference>
<evidence type="ECO:0000313" key="10">
    <source>
        <dbReference type="Proteomes" id="UP000823617"/>
    </source>
</evidence>
<keyword evidence="5" id="KW-0788">Thiol protease</keyword>
<dbReference type="Pfam" id="PF13734">
    <property type="entry name" value="Inhibitor_I69"/>
    <property type="match status" value="1"/>
</dbReference>
<dbReference type="InterPro" id="IPR000200">
    <property type="entry name" value="Peptidase_C10"/>
</dbReference>
<accession>A0A9D9HJU2</accession>
<dbReference type="InterPro" id="IPR044934">
    <property type="entry name" value="Streptopain_sf"/>
</dbReference>
<dbReference type="InterPro" id="IPR025896">
    <property type="entry name" value="Spi_Prtas-inh"/>
</dbReference>
<protein>
    <submittedName>
        <fullName evidence="9">C10 family peptidase</fullName>
    </submittedName>
</protein>
<name>A0A9D9HJU2_9BACT</name>
<dbReference type="Proteomes" id="UP000823617">
    <property type="component" value="Unassembled WGS sequence"/>
</dbReference>
<evidence type="ECO:0000256" key="5">
    <source>
        <dbReference type="ARBA" id="ARBA00022807"/>
    </source>
</evidence>
<keyword evidence="4" id="KW-0378">Hydrolase</keyword>
<dbReference type="Pfam" id="PF01640">
    <property type="entry name" value="Peptidase_C10"/>
    <property type="match status" value="1"/>
</dbReference>
<reference evidence="9" key="2">
    <citation type="journal article" date="2021" name="PeerJ">
        <title>Extensive microbial diversity within the chicken gut microbiome revealed by metagenomics and culture.</title>
        <authorList>
            <person name="Gilroy R."/>
            <person name="Ravi A."/>
            <person name="Getino M."/>
            <person name="Pursley I."/>
            <person name="Horton D.L."/>
            <person name="Alikhan N.F."/>
            <person name="Baker D."/>
            <person name="Gharbi K."/>
            <person name="Hall N."/>
            <person name="Watson M."/>
            <person name="Adriaenssens E.M."/>
            <person name="Foster-Nyarko E."/>
            <person name="Jarju S."/>
            <person name="Secka A."/>
            <person name="Antonio M."/>
            <person name="Oren A."/>
            <person name="Chaudhuri R.R."/>
            <person name="La Ragione R."/>
            <person name="Hildebrand F."/>
            <person name="Pallen M.J."/>
        </authorList>
    </citation>
    <scope>NUCLEOTIDE SEQUENCE</scope>
    <source>
        <strain evidence="9">B1-3475</strain>
    </source>
</reference>
<gene>
    <name evidence="9" type="ORF">IAC08_01950</name>
</gene>
<evidence type="ECO:0000256" key="2">
    <source>
        <dbReference type="ARBA" id="ARBA00022670"/>
    </source>
</evidence>
<dbReference type="GO" id="GO:0006508">
    <property type="term" value="P:proteolysis"/>
    <property type="evidence" value="ECO:0007669"/>
    <property type="project" value="UniProtKB-KW"/>
</dbReference>
<evidence type="ECO:0000313" key="9">
    <source>
        <dbReference type="EMBL" id="MBO8455154.1"/>
    </source>
</evidence>